<feature type="region of interest" description="Disordered" evidence="1">
    <location>
        <begin position="1"/>
        <end position="88"/>
    </location>
</feature>
<organism evidence="3">
    <name type="scientific">Lyngbya confervoides BDU141951</name>
    <dbReference type="NCBI Taxonomy" id="1574623"/>
    <lineage>
        <taxon>Bacteria</taxon>
        <taxon>Bacillati</taxon>
        <taxon>Cyanobacteriota</taxon>
        <taxon>Cyanophyceae</taxon>
        <taxon>Oscillatoriophycideae</taxon>
        <taxon>Oscillatoriales</taxon>
        <taxon>Microcoleaceae</taxon>
        <taxon>Lyngbya</taxon>
    </lineage>
</organism>
<accession>A0A0C1UNJ7</accession>
<protein>
    <submittedName>
        <fullName evidence="3">Uncharacterized protein</fullName>
    </submittedName>
</protein>
<dbReference type="AlphaFoldDB" id="A0A0C1UNJ7"/>
<feature type="transmembrane region" description="Helical" evidence="2">
    <location>
        <begin position="259"/>
        <end position="279"/>
    </location>
</feature>
<keyword evidence="2" id="KW-1133">Transmembrane helix</keyword>
<reference evidence="3" key="2">
    <citation type="journal article" date="2015" name="Genome Announc.">
        <title>Draft Genome Sequence of Filamentous Marine Cyanobacterium Lyngbya confervoides Strain BDU141951.</title>
        <authorList>
            <person name="Chandrababunaidu M.M."/>
            <person name="Sen D."/>
            <person name="Tripathy S."/>
        </authorList>
    </citation>
    <scope>NUCLEOTIDE SEQUENCE</scope>
    <source>
        <strain evidence="3">BDU141951</strain>
    </source>
</reference>
<reference evidence="3" key="3">
    <citation type="submission" date="2020-02" db="EMBL/GenBank/DDBJ databases">
        <authorList>
            <person name="Sarangi A.N."/>
            <person name="Ghosh S."/>
            <person name="Mukherjee M."/>
            <person name="Tripathy S."/>
        </authorList>
    </citation>
    <scope>NUCLEOTIDE SEQUENCE</scope>
    <source>
        <strain evidence="3">BDU141951</strain>
    </source>
</reference>
<comment type="caution">
    <text evidence="3">The sequence shown here is derived from an EMBL/GenBank/DDBJ whole genome shotgun (WGS) entry which is preliminary data.</text>
</comment>
<sequence>MSSDISAIREQLLAVHQQSRSEPELPPSAPASPSLPTLDADGVTWQPPQRADVAQALRQRSAMQSSQWPTPEERAAQPAPPPPTAPVEPINIHRYLQRLHSEAERINELYYQQEAAIRKFHNSVNGLSLILMKQPNTAGLRVDQFCEIQDAALTTVIQDEQNRYVLTAIDLDLNLDQQQASETAASLRARAQAPSRQSARAMRAGWRESWHRVSELWQMLTTTIENQSQITPIDILVWCGGGIIGRLALELALAAMPGLWPWVIGITIGAVALGLYRLLFAPRTDAAFIARLFLVLLGLGIGGQV</sequence>
<keyword evidence="2" id="KW-0812">Transmembrane</keyword>
<dbReference type="EMBL" id="JTHE02000003">
    <property type="protein sequence ID" value="NEV66798.1"/>
    <property type="molecule type" value="Genomic_DNA"/>
</dbReference>
<evidence type="ECO:0000313" key="3">
    <source>
        <dbReference type="EMBL" id="NEV66798.1"/>
    </source>
</evidence>
<feature type="transmembrane region" description="Helical" evidence="2">
    <location>
        <begin position="286"/>
        <end position="303"/>
    </location>
</feature>
<name>A0A0C1UNJ7_9CYAN</name>
<reference evidence="3" key="1">
    <citation type="submission" date="2014-11" db="EMBL/GenBank/DDBJ databases">
        <authorList>
            <person name="Malar M.C."/>
            <person name="Sen D."/>
            <person name="Tripathy S."/>
        </authorList>
    </citation>
    <scope>NUCLEOTIDE SEQUENCE</scope>
    <source>
        <strain evidence="3">BDU141951</strain>
    </source>
</reference>
<evidence type="ECO:0000256" key="1">
    <source>
        <dbReference type="SAM" id="MobiDB-lite"/>
    </source>
</evidence>
<evidence type="ECO:0000256" key="2">
    <source>
        <dbReference type="SAM" id="Phobius"/>
    </source>
</evidence>
<gene>
    <name evidence="3" type="ORF">QQ91_006680</name>
</gene>
<proteinExistence type="predicted"/>
<keyword evidence="2" id="KW-0472">Membrane</keyword>